<feature type="region of interest" description="Disordered" evidence="1">
    <location>
        <begin position="450"/>
        <end position="479"/>
    </location>
</feature>
<gene>
    <name evidence="2" type="ORF">TWF679_001883</name>
</gene>
<protein>
    <submittedName>
        <fullName evidence="2">Uncharacterized protein</fullName>
    </submittedName>
</protein>
<feature type="compositionally biased region" description="Basic and acidic residues" evidence="1">
    <location>
        <begin position="450"/>
        <end position="459"/>
    </location>
</feature>
<feature type="compositionally biased region" description="Basic and acidic residues" evidence="1">
    <location>
        <begin position="703"/>
        <end position="721"/>
    </location>
</feature>
<feature type="region of interest" description="Disordered" evidence="1">
    <location>
        <begin position="698"/>
        <end position="753"/>
    </location>
</feature>
<feature type="compositionally biased region" description="Basic and acidic residues" evidence="1">
    <location>
        <begin position="407"/>
        <end position="421"/>
    </location>
</feature>
<dbReference type="Proteomes" id="UP000614610">
    <property type="component" value="Unassembled WGS sequence"/>
</dbReference>
<dbReference type="AlphaFoldDB" id="A0A8H8VGU1"/>
<evidence type="ECO:0000256" key="1">
    <source>
        <dbReference type="SAM" id="MobiDB-lite"/>
    </source>
</evidence>
<proteinExistence type="predicted"/>
<comment type="caution">
    <text evidence="2">The sequence shown here is derived from an EMBL/GenBank/DDBJ whole genome shotgun (WGS) entry which is preliminary data.</text>
</comment>
<reference evidence="2" key="1">
    <citation type="submission" date="2019-06" db="EMBL/GenBank/DDBJ databases">
        <authorList>
            <person name="Palmer J.M."/>
        </authorList>
    </citation>
    <scope>NUCLEOTIDE SEQUENCE</scope>
    <source>
        <strain evidence="2">TWF679</strain>
    </source>
</reference>
<accession>A0A8H8VGU1</accession>
<feature type="compositionally biased region" description="Basic and acidic residues" evidence="1">
    <location>
        <begin position="466"/>
        <end position="479"/>
    </location>
</feature>
<evidence type="ECO:0000313" key="2">
    <source>
        <dbReference type="EMBL" id="KAF3217681.1"/>
    </source>
</evidence>
<name>A0A8H8VGU1_ORBOL</name>
<feature type="region of interest" description="Disordered" evidence="1">
    <location>
        <begin position="573"/>
        <end position="599"/>
    </location>
</feature>
<evidence type="ECO:0000313" key="3">
    <source>
        <dbReference type="Proteomes" id="UP000614610"/>
    </source>
</evidence>
<feature type="compositionally biased region" description="Polar residues" evidence="1">
    <location>
        <begin position="391"/>
        <end position="406"/>
    </location>
</feature>
<organism evidence="2 3">
    <name type="scientific">Orbilia oligospora</name>
    <name type="common">Nematode-trapping fungus</name>
    <name type="synonym">Arthrobotrys oligospora</name>
    <dbReference type="NCBI Taxonomy" id="2813651"/>
    <lineage>
        <taxon>Eukaryota</taxon>
        <taxon>Fungi</taxon>
        <taxon>Dikarya</taxon>
        <taxon>Ascomycota</taxon>
        <taxon>Pezizomycotina</taxon>
        <taxon>Orbiliomycetes</taxon>
        <taxon>Orbiliales</taxon>
        <taxon>Orbiliaceae</taxon>
        <taxon>Orbilia</taxon>
    </lineage>
</organism>
<dbReference type="OrthoDB" id="5393790at2759"/>
<dbReference type="EMBL" id="WIWT01000013">
    <property type="protein sequence ID" value="KAF3217681.1"/>
    <property type="molecule type" value="Genomic_DNA"/>
</dbReference>
<feature type="compositionally biased region" description="Low complexity" evidence="1">
    <location>
        <begin position="586"/>
        <end position="599"/>
    </location>
</feature>
<sequence length="753" mass="85289">MLKPEHTSYTSKAPMLPYTMPNYPTHWIHHVSGNLDLVNALEVPQTRPRGPPTSNRTPWSRTTPIGSLPLPINYASRGVCYPIPTTYAPSGDYIEALGIYNVPFEENVRALGFWNTPTCDTPIRVGSGTSTSPPGSRSGNERHAPEFIIQIKKSQPVGLHIIPLAQRGMRVRPGSFRAFASFQEPNNESRYLKGGNAAPDKTTVITTAAPSMVGHYIPQKWEIDTWFTEAPWWLPEVSQQNVYRYLRDWIEMALGRQAGVQPADIWGVYREISSTIPTALKDVLEENSARAGRDLLRLYVNPVLSREKIKPPNFLEMVEWRRDQLEKGIVARKAGMTGFGIRMYRQDPIDDDGPNYDYEESEIENYNIGDLQVSDLELADEEAVRYDENQRQPIDQSQNHEPINQSENHKPIDQSESHEPIDQTDQIQSYPSAKNEVLNFMNELDSKIAEDQQRVETQRRTHPPFWRREDSDDAYEHSNDPSLLYLESEDTAVNPSHLGANPGIYDVSEDIDLKFFDPSTVAVGGRLVPEIGTMLETTGIPGVSRSDVENLEFEELGPFRRAWDEFEEEYARENADTDISTSPMKNNRGANGRNNEAPGPNEAIQIKQENMPQVNMFSSKDHNRGNPLVNLNQIINRISNSQPRLEGIQAGTPELPFGPNFIFRNSLDLSQAENPSSLRQGVLENEALLLSLPIRGRNPAGPVERKNQMLANARKEFDRRRGIYRGNSKKEEEEDDQGFLNFGNQVQKKRKSE</sequence>
<feature type="region of interest" description="Disordered" evidence="1">
    <location>
        <begin position="389"/>
        <end position="426"/>
    </location>
</feature>